<dbReference type="RefSeq" id="WP_378112903.1">
    <property type="nucleotide sequence ID" value="NZ_JBHSNC010000048.1"/>
</dbReference>
<keyword evidence="3" id="KW-1185">Reference proteome</keyword>
<evidence type="ECO:0000313" key="2">
    <source>
        <dbReference type="EMBL" id="MFC5530959.1"/>
    </source>
</evidence>
<keyword evidence="1" id="KW-0812">Transmembrane</keyword>
<keyword evidence="1" id="KW-0472">Membrane</keyword>
<comment type="caution">
    <text evidence="2">The sequence shown here is derived from an EMBL/GenBank/DDBJ whole genome shotgun (WGS) entry which is preliminary data.</text>
</comment>
<evidence type="ECO:0000256" key="1">
    <source>
        <dbReference type="SAM" id="Phobius"/>
    </source>
</evidence>
<proteinExistence type="predicted"/>
<dbReference type="Proteomes" id="UP001596108">
    <property type="component" value="Unassembled WGS sequence"/>
</dbReference>
<name>A0ABW0R3B7_9BACL</name>
<reference evidence="3" key="1">
    <citation type="journal article" date="2019" name="Int. J. Syst. Evol. Microbiol.">
        <title>The Global Catalogue of Microorganisms (GCM) 10K type strain sequencing project: providing services to taxonomists for standard genome sequencing and annotation.</title>
        <authorList>
            <consortium name="The Broad Institute Genomics Platform"/>
            <consortium name="The Broad Institute Genome Sequencing Center for Infectious Disease"/>
            <person name="Wu L."/>
            <person name="Ma J."/>
        </authorList>
    </citation>
    <scope>NUCLEOTIDE SEQUENCE [LARGE SCALE GENOMIC DNA]</scope>
    <source>
        <strain evidence="3">CGMCC 1.18578</strain>
    </source>
</reference>
<keyword evidence="1" id="KW-1133">Transmembrane helix</keyword>
<feature type="transmembrane region" description="Helical" evidence="1">
    <location>
        <begin position="6"/>
        <end position="27"/>
    </location>
</feature>
<gene>
    <name evidence="2" type="ORF">ACFPQ4_16135</name>
</gene>
<organism evidence="2 3">
    <name type="scientific">Cohnella yongneupensis</name>
    <dbReference type="NCBI Taxonomy" id="425006"/>
    <lineage>
        <taxon>Bacteria</taxon>
        <taxon>Bacillati</taxon>
        <taxon>Bacillota</taxon>
        <taxon>Bacilli</taxon>
        <taxon>Bacillales</taxon>
        <taxon>Paenibacillaceae</taxon>
        <taxon>Cohnella</taxon>
    </lineage>
</organism>
<accession>A0ABW0R3B7</accession>
<sequence>MSRIEIIQLGCVLVFLLVAIVGSRVGYSLHLRWYVNSLLRRLGHSKEELTFSFDKMVYAIPLPTNQPELLEAGIEQYRIVEEYDSWVYPQLIGIRVMLRTTKGTDRLVAYISADTLWIPLLEKLLVEGKIDRKTYGKISTYKLMLPSTQSDTLTEAFGQMRKKKFT</sequence>
<protein>
    <submittedName>
        <fullName evidence="2">Uncharacterized protein</fullName>
    </submittedName>
</protein>
<dbReference type="EMBL" id="JBHSNC010000048">
    <property type="protein sequence ID" value="MFC5530959.1"/>
    <property type="molecule type" value="Genomic_DNA"/>
</dbReference>
<evidence type="ECO:0000313" key="3">
    <source>
        <dbReference type="Proteomes" id="UP001596108"/>
    </source>
</evidence>